<reference evidence="11" key="2">
    <citation type="submission" date="2023-01" db="EMBL/GenBank/DDBJ databases">
        <authorList>
            <person name="Sun Q."/>
            <person name="Evtushenko L."/>
        </authorList>
    </citation>
    <scope>NUCLEOTIDE SEQUENCE</scope>
    <source>
        <strain evidence="11">VKM Ac-1401</strain>
    </source>
</reference>
<keyword evidence="12" id="KW-1185">Reference proteome</keyword>
<reference evidence="11" key="1">
    <citation type="journal article" date="2014" name="Int. J. Syst. Evol. Microbiol.">
        <title>Complete genome sequence of Corynebacterium casei LMG S-19264T (=DSM 44701T), isolated from a smear-ripened cheese.</title>
        <authorList>
            <consortium name="US DOE Joint Genome Institute (JGI-PGF)"/>
            <person name="Walter F."/>
            <person name="Albersmeier A."/>
            <person name="Kalinowski J."/>
            <person name="Ruckert C."/>
        </authorList>
    </citation>
    <scope>NUCLEOTIDE SEQUENCE</scope>
    <source>
        <strain evidence="11">VKM Ac-1401</strain>
    </source>
</reference>
<dbReference type="AlphaFoldDB" id="A0A9W6LYS9"/>
<dbReference type="Proteomes" id="UP001142372">
    <property type="component" value="Unassembled WGS sequence"/>
</dbReference>
<evidence type="ECO:0000256" key="8">
    <source>
        <dbReference type="ARBA" id="ARBA00022989"/>
    </source>
</evidence>
<proteinExistence type="predicted"/>
<dbReference type="GO" id="GO:0031501">
    <property type="term" value="C:mannosyltransferase complex"/>
    <property type="evidence" value="ECO:0007669"/>
    <property type="project" value="TreeGrafter"/>
</dbReference>
<evidence type="ECO:0000256" key="9">
    <source>
        <dbReference type="ARBA" id="ARBA00023136"/>
    </source>
</evidence>
<keyword evidence="4" id="KW-0328">Glycosyltransferase</keyword>
<feature type="transmembrane region" description="Helical" evidence="10">
    <location>
        <begin position="201"/>
        <end position="231"/>
    </location>
</feature>
<evidence type="ECO:0000256" key="3">
    <source>
        <dbReference type="ARBA" id="ARBA00022502"/>
    </source>
</evidence>
<feature type="transmembrane region" description="Helical" evidence="10">
    <location>
        <begin position="252"/>
        <end position="272"/>
    </location>
</feature>
<dbReference type="PANTHER" id="PTHR12468:SF2">
    <property type="entry name" value="GPI MANNOSYLTRANSFERASE 2"/>
    <property type="match status" value="1"/>
</dbReference>
<keyword evidence="7" id="KW-0256">Endoplasmic reticulum</keyword>
<accession>A0A9W6LYS9</accession>
<evidence type="ECO:0000256" key="2">
    <source>
        <dbReference type="ARBA" id="ARBA00004687"/>
    </source>
</evidence>
<keyword evidence="6 10" id="KW-0812">Transmembrane</keyword>
<dbReference type="GO" id="GO:0006506">
    <property type="term" value="P:GPI anchor biosynthetic process"/>
    <property type="evidence" value="ECO:0007669"/>
    <property type="project" value="UniProtKB-KW"/>
</dbReference>
<evidence type="ECO:0000256" key="4">
    <source>
        <dbReference type="ARBA" id="ARBA00022676"/>
    </source>
</evidence>
<dbReference type="EMBL" id="BSEN01000001">
    <property type="protein sequence ID" value="GLJ74927.1"/>
    <property type="molecule type" value="Genomic_DNA"/>
</dbReference>
<gene>
    <name evidence="11" type="ORF">GCM10017584_05000</name>
</gene>
<keyword evidence="3" id="KW-0337">GPI-anchor biosynthesis</keyword>
<comment type="pathway">
    <text evidence="2">Glycolipid biosynthesis; glycosylphosphatidylinositol-anchor biosynthesis.</text>
</comment>
<dbReference type="GO" id="GO:0004376">
    <property type="term" value="F:GPI mannosyltransferase activity"/>
    <property type="evidence" value="ECO:0007669"/>
    <property type="project" value="InterPro"/>
</dbReference>
<feature type="transmembrane region" description="Helical" evidence="10">
    <location>
        <begin position="28"/>
        <end position="52"/>
    </location>
</feature>
<evidence type="ECO:0000313" key="11">
    <source>
        <dbReference type="EMBL" id="GLJ74927.1"/>
    </source>
</evidence>
<evidence type="ECO:0000256" key="10">
    <source>
        <dbReference type="SAM" id="Phobius"/>
    </source>
</evidence>
<evidence type="ECO:0000256" key="7">
    <source>
        <dbReference type="ARBA" id="ARBA00022824"/>
    </source>
</evidence>
<comment type="subcellular location">
    <subcellularLocation>
        <location evidence="1">Endoplasmic reticulum membrane</location>
        <topology evidence="1">Multi-pass membrane protein</topology>
    </subcellularLocation>
</comment>
<comment type="caution">
    <text evidence="11">The sequence shown here is derived from an EMBL/GenBank/DDBJ whole genome shotgun (WGS) entry which is preliminary data.</text>
</comment>
<name>A0A9W6LYS9_9MICO</name>
<dbReference type="PANTHER" id="PTHR12468">
    <property type="entry name" value="GPI MANNOSYLTRANSFERASE 2"/>
    <property type="match status" value="1"/>
</dbReference>
<keyword evidence="5" id="KW-0808">Transferase</keyword>
<dbReference type="GO" id="GO:0016020">
    <property type="term" value="C:membrane"/>
    <property type="evidence" value="ECO:0007669"/>
    <property type="project" value="GOC"/>
</dbReference>
<dbReference type="InterPro" id="IPR007315">
    <property type="entry name" value="PIG-V/Gpi18"/>
</dbReference>
<feature type="transmembrane region" description="Helical" evidence="10">
    <location>
        <begin position="334"/>
        <end position="357"/>
    </location>
</feature>
<keyword evidence="9 10" id="KW-0472">Membrane</keyword>
<organism evidence="11 12">
    <name type="scientific">Leifsonia poae</name>
    <dbReference type="NCBI Taxonomy" id="110933"/>
    <lineage>
        <taxon>Bacteria</taxon>
        <taxon>Bacillati</taxon>
        <taxon>Actinomycetota</taxon>
        <taxon>Actinomycetes</taxon>
        <taxon>Micrococcales</taxon>
        <taxon>Microbacteriaceae</taxon>
        <taxon>Leifsonia</taxon>
    </lineage>
</organism>
<evidence type="ECO:0000256" key="5">
    <source>
        <dbReference type="ARBA" id="ARBA00022679"/>
    </source>
</evidence>
<keyword evidence="8 10" id="KW-1133">Transmembrane helix</keyword>
<feature type="transmembrane region" description="Helical" evidence="10">
    <location>
        <begin position="309"/>
        <end position="328"/>
    </location>
</feature>
<feature type="transmembrane region" description="Helical" evidence="10">
    <location>
        <begin position="386"/>
        <end position="406"/>
    </location>
</feature>
<feature type="transmembrane region" description="Helical" evidence="10">
    <location>
        <begin position="115"/>
        <end position="148"/>
    </location>
</feature>
<evidence type="ECO:0008006" key="13">
    <source>
        <dbReference type="Google" id="ProtNLM"/>
    </source>
</evidence>
<dbReference type="GO" id="GO:0000009">
    <property type="term" value="F:alpha-1,6-mannosyltransferase activity"/>
    <property type="evidence" value="ECO:0007669"/>
    <property type="project" value="InterPro"/>
</dbReference>
<sequence length="409" mass="45036">MEEQGGVLIDRIALAPSTIRFGARQHRWWIVVLGIFLASRVFTTTLMLTLFLTASAGDWSFASSRADPTFFTFSGSWDASFYRQIAEMGYPSSIPTDGSGNVVPNAWAFLPLFPWIVSGVMFVTGLAFYQAGVIVATLFGAAAALVLYRLVASRVGATSGLWTAVFFCFGPLSFILQVAYAESMFFFLLFASLWAIMSRRYWWVIPLGVAAAFTKPGELALPLTIGILFIVRLVQQRGGGEAFRWRERVAMIVTAGVTAVAGLAWPLIASAVTGFPGAYLQTELSWWTGFVGRVAFVPMTPWFLFTWRYASVIGAVLVVAAIVGYVWLLRRPSIRALGTEVVAFAASYALYLFAVFLPQESLFRLLMPLYPLAGARGLTHNRRARMTVLITGIALQPVAIFLLWFLGYP</sequence>
<evidence type="ECO:0000256" key="6">
    <source>
        <dbReference type="ARBA" id="ARBA00022692"/>
    </source>
</evidence>
<protein>
    <recommendedName>
        <fullName evidence="13">Integral membrane protein</fullName>
    </recommendedName>
</protein>
<evidence type="ECO:0000313" key="12">
    <source>
        <dbReference type="Proteomes" id="UP001142372"/>
    </source>
</evidence>
<feature type="transmembrane region" description="Helical" evidence="10">
    <location>
        <begin position="160"/>
        <end position="181"/>
    </location>
</feature>
<evidence type="ECO:0000256" key="1">
    <source>
        <dbReference type="ARBA" id="ARBA00004477"/>
    </source>
</evidence>